<dbReference type="GO" id="GO:0005737">
    <property type="term" value="C:cytoplasm"/>
    <property type="evidence" value="ECO:0007669"/>
    <property type="project" value="UniProtKB-SubCell"/>
</dbReference>
<evidence type="ECO:0000256" key="8">
    <source>
        <dbReference type="HAMAP-Rule" id="MF_00056"/>
    </source>
</evidence>
<dbReference type="GO" id="GO:0008676">
    <property type="term" value="F:3-deoxy-8-phosphooctulonate synthase activity"/>
    <property type="evidence" value="ECO:0007669"/>
    <property type="project" value="UniProtKB-UniRule"/>
</dbReference>
<reference evidence="10 11" key="1">
    <citation type="journal article" date="2009" name="PLoS ONE">
        <title>Genome analysis of the anaerobic thermohalophilic bacterium Halothermothrix orenii.</title>
        <authorList>
            <person name="Mavromatis K."/>
            <person name="Ivanova N."/>
            <person name="Anderson I."/>
            <person name="Lykidis A."/>
            <person name="Hooper S.D."/>
            <person name="Sun H."/>
            <person name="Kunin V."/>
            <person name="Lapidus A."/>
            <person name="Hugenholtz P."/>
            <person name="Patel B."/>
            <person name="Kyrpides N.C."/>
        </authorList>
    </citation>
    <scope>NUCLEOTIDE SEQUENCE [LARGE SCALE GENOMIC DNA]</scope>
    <source>
        <strain evidence="11">H 168 / OCM 544 / DSM 9562</strain>
    </source>
</reference>
<evidence type="ECO:0000256" key="7">
    <source>
        <dbReference type="ARBA" id="ARBA00049112"/>
    </source>
</evidence>
<evidence type="ECO:0000256" key="1">
    <source>
        <dbReference type="ARBA" id="ARBA00004496"/>
    </source>
</evidence>
<dbReference type="GO" id="GO:0019294">
    <property type="term" value="P:keto-3-deoxy-D-manno-octulosonic acid biosynthetic process"/>
    <property type="evidence" value="ECO:0007669"/>
    <property type="project" value="UniProtKB-UniRule"/>
</dbReference>
<evidence type="ECO:0000256" key="2">
    <source>
        <dbReference type="ARBA" id="ARBA00004756"/>
    </source>
</evidence>
<evidence type="ECO:0000313" key="10">
    <source>
        <dbReference type="EMBL" id="ACL70640.1"/>
    </source>
</evidence>
<dbReference type="STRING" id="373903.Hore_18920"/>
<gene>
    <name evidence="8" type="primary">kdsA</name>
    <name evidence="10" type="ordered locus">Hore_18920</name>
</gene>
<evidence type="ECO:0000256" key="3">
    <source>
        <dbReference type="ARBA" id="ARBA00004845"/>
    </source>
</evidence>
<dbReference type="AlphaFoldDB" id="B8CZC1"/>
<comment type="similarity">
    <text evidence="4 8">Belongs to the KdsA family.</text>
</comment>
<dbReference type="UniPathway" id="UPA00030"/>
<organism evidence="10 11">
    <name type="scientific">Halothermothrix orenii (strain H 168 / OCM 544 / DSM 9562)</name>
    <dbReference type="NCBI Taxonomy" id="373903"/>
    <lineage>
        <taxon>Bacteria</taxon>
        <taxon>Bacillati</taxon>
        <taxon>Bacillota</taxon>
        <taxon>Clostridia</taxon>
        <taxon>Halanaerobiales</taxon>
        <taxon>Halothermotrichaceae</taxon>
        <taxon>Halothermothrix</taxon>
    </lineage>
</organism>
<dbReference type="PANTHER" id="PTHR21057">
    <property type="entry name" value="PHOSPHO-2-DEHYDRO-3-DEOXYHEPTONATE ALDOLASE"/>
    <property type="match status" value="1"/>
</dbReference>
<comment type="pathway">
    <text evidence="2 8">Bacterial outer membrane biogenesis; lipopolysaccharide biosynthesis.</text>
</comment>
<dbReference type="Gene3D" id="3.20.20.70">
    <property type="entry name" value="Aldolase class I"/>
    <property type="match status" value="1"/>
</dbReference>
<evidence type="ECO:0000256" key="6">
    <source>
        <dbReference type="ARBA" id="ARBA00022679"/>
    </source>
</evidence>
<comment type="subcellular location">
    <subcellularLocation>
        <location evidence="1 8">Cytoplasm</location>
    </subcellularLocation>
</comment>
<dbReference type="NCBIfam" id="NF003543">
    <property type="entry name" value="PRK05198.1"/>
    <property type="match status" value="1"/>
</dbReference>
<sequence>MLDKVKKVKLNQDIVFGDSNRPLVLIAGPCVLEEEDRVLKIAETVKEITSRLGIPYVFKSSYDKANRSSIKSFRGPGLEDGLKLLERVKREVGVPLLTDVHEPDQAALAAEVVDIVQIPAFLSRQTDLVVAAGRTGKIVNVKKGQFLAPWDIDRVVEKIESTGNEKILLTERGVSFGYNNLVVDMRSLPRMRETGYPVVFDATHSVQLPGGAGETSGGDRKFVPYLTRAAVGTGVDALFMEVHDNPDVALSDGPNMVPLDQLEGILIKALAIDEIVKGR</sequence>
<dbReference type="UniPathway" id="UPA00357">
    <property type="reaction ID" value="UER00474"/>
</dbReference>
<dbReference type="HOGENOM" id="CLU_036666_0_0_9"/>
<comment type="pathway">
    <text evidence="3 8">Carbohydrate biosynthesis; 3-deoxy-D-manno-octulosonate biosynthesis; 3-deoxy-D-manno-octulosonate from D-ribulose 5-phosphate: step 2/3.</text>
</comment>
<name>B8CZC1_HALOH</name>
<feature type="domain" description="DAHP synthetase I/KDSA" evidence="9">
    <location>
        <begin position="8"/>
        <end position="268"/>
    </location>
</feature>
<dbReference type="EC" id="2.5.1.55" evidence="8"/>
<dbReference type="EMBL" id="CP001098">
    <property type="protein sequence ID" value="ACL70640.1"/>
    <property type="molecule type" value="Genomic_DNA"/>
</dbReference>
<dbReference type="Pfam" id="PF00793">
    <property type="entry name" value="DAHP_synth_1"/>
    <property type="match status" value="1"/>
</dbReference>
<dbReference type="RefSeq" id="WP_015923609.1">
    <property type="nucleotide sequence ID" value="NC_011899.1"/>
</dbReference>
<keyword evidence="8" id="KW-0448">Lipopolysaccharide biosynthesis</keyword>
<keyword evidence="11" id="KW-1185">Reference proteome</keyword>
<proteinExistence type="inferred from homology"/>
<evidence type="ECO:0000313" key="11">
    <source>
        <dbReference type="Proteomes" id="UP000000719"/>
    </source>
</evidence>
<evidence type="ECO:0000259" key="9">
    <source>
        <dbReference type="Pfam" id="PF00793"/>
    </source>
</evidence>
<evidence type="ECO:0000256" key="5">
    <source>
        <dbReference type="ARBA" id="ARBA00022490"/>
    </source>
</evidence>
<keyword evidence="5 8" id="KW-0963">Cytoplasm</keyword>
<dbReference type="InterPro" id="IPR006218">
    <property type="entry name" value="DAHP1/KDSA"/>
</dbReference>
<dbReference type="SUPFAM" id="SSF51569">
    <property type="entry name" value="Aldolase"/>
    <property type="match status" value="1"/>
</dbReference>
<dbReference type="eggNOG" id="COG2877">
    <property type="taxonomic scope" value="Bacteria"/>
</dbReference>
<comment type="catalytic activity">
    <reaction evidence="7 8">
        <text>D-arabinose 5-phosphate + phosphoenolpyruvate + H2O = 3-deoxy-alpha-D-manno-2-octulosonate-8-phosphate + phosphate</text>
        <dbReference type="Rhea" id="RHEA:14053"/>
        <dbReference type="ChEBI" id="CHEBI:15377"/>
        <dbReference type="ChEBI" id="CHEBI:43474"/>
        <dbReference type="ChEBI" id="CHEBI:57693"/>
        <dbReference type="ChEBI" id="CHEBI:58702"/>
        <dbReference type="ChEBI" id="CHEBI:85985"/>
        <dbReference type="EC" id="2.5.1.55"/>
    </reaction>
</comment>
<dbReference type="HAMAP" id="MF_00056">
    <property type="entry name" value="KDO8P_synth"/>
    <property type="match status" value="1"/>
</dbReference>
<evidence type="ECO:0000256" key="4">
    <source>
        <dbReference type="ARBA" id="ARBA00010499"/>
    </source>
</evidence>
<dbReference type="Proteomes" id="UP000000719">
    <property type="component" value="Chromosome"/>
</dbReference>
<dbReference type="NCBIfam" id="TIGR01362">
    <property type="entry name" value="KDO8P_synth"/>
    <property type="match status" value="1"/>
</dbReference>
<accession>B8CZC1</accession>
<keyword evidence="6 8" id="KW-0808">Transferase</keyword>
<dbReference type="InterPro" id="IPR013785">
    <property type="entry name" value="Aldolase_TIM"/>
</dbReference>
<protein>
    <recommendedName>
        <fullName evidence="8">2-dehydro-3-deoxyphosphooctonate aldolase</fullName>
        <ecNumber evidence="8">2.5.1.55</ecNumber>
    </recommendedName>
    <alternativeName>
        <fullName evidence="8">3-deoxy-D-manno-octulosonic acid 8-phosphate synthase</fullName>
    </alternativeName>
    <alternativeName>
        <fullName evidence="8">KDO-8-phosphate synthase</fullName>
        <shortName evidence="8">KDO 8-P synthase</shortName>
        <shortName evidence="8">KDOPS</shortName>
    </alternativeName>
    <alternativeName>
        <fullName evidence="8">Phospho-2-dehydro-3-deoxyoctonate aldolase</fullName>
    </alternativeName>
</protein>
<dbReference type="InterPro" id="IPR006269">
    <property type="entry name" value="KDO8P_synthase"/>
</dbReference>
<dbReference type="KEGG" id="hor:Hore_18920"/>